<evidence type="ECO:0000256" key="1">
    <source>
        <dbReference type="SAM" id="MobiDB-lite"/>
    </source>
</evidence>
<feature type="region of interest" description="Disordered" evidence="1">
    <location>
        <begin position="98"/>
        <end position="147"/>
    </location>
</feature>
<keyword evidence="3" id="KW-1185">Reference proteome</keyword>
<accession>A0A1V6PT92</accession>
<reference evidence="3" key="1">
    <citation type="journal article" date="2017" name="Nat. Microbiol.">
        <title>Global analysis of biosynthetic gene clusters reveals vast potential of secondary metabolite production in Penicillium species.</title>
        <authorList>
            <person name="Nielsen J.C."/>
            <person name="Grijseels S."/>
            <person name="Prigent S."/>
            <person name="Ji B."/>
            <person name="Dainat J."/>
            <person name="Nielsen K.F."/>
            <person name="Frisvad J.C."/>
            <person name="Workman M."/>
            <person name="Nielsen J."/>
        </authorList>
    </citation>
    <scope>NUCLEOTIDE SEQUENCE [LARGE SCALE GENOMIC DNA]</scope>
    <source>
        <strain evidence="3">IBT 29525</strain>
    </source>
</reference>
<name>A0A1V6PT92_9EURO</name>
<feature type="compositionally biased region" description="Polar residues" evidence="1">
    <location>
        <begin position="111"/>
        <end position="126"/>
    </location>
</feature>
<proteinExistence type="predicted"/>
<protein>
    <submittedName>
        <fullName evidence="2">Uncharacterized protein</fullName>
    </submittedName>
</protein>
<comment type="caution">
    <text evidence="2">The sequence shown here is derived from an EMBL/GenBank/DDBJ whole genome shotgun (WGS) entry which is preliminary data.</text>
</comment>
<feature type="compositionally biased region" description="Low complexity" evidence="1">
    <location>
        <begin position="127"/>
        <end position="139"/>
    </location>
</feature>
<evidence type="ECO:0000313" key="2">
    <source>
        <dbReference type="EMBL" id="OQD79927.1"/>
    </source>
</evidence>
<sequence length="147" mass="16459">MPEADDAPTQFLDAISVMSPSFHDTWTLRLQDQPEISFTELLNRYKAHWSITHGRPAKALVDSKRIQMAKSKETSSQQANATFDEYAYGFFSTEASKPSATNHLASKPEESNQLASNPEKSNQIDVSTTIMSTQIQTTTNDFEPVEK</sequence>
<feature type="non-terminal residue" evidence="2">
    <location>
        <position position="147"/>
    </location>
</feature>
<evidence type="ECO:0000313" key="3">
    <source>
        <dbReference type="Proteomes" id="UP000191612"/>
    </source>
</evidence>
<gene>
    <name evidence="2" type="ORF">PENSOL_c287G04925</name>
</gene>
<dbReference type="AlphaFoldDB" id="A0A1V6PT92"/>
<organism evidence="2 3">
    <name type="scientific">Penicillium solitum</name>
    <dbReference type="NCBI Taxonomy" id="60172"/>
    <lineage>
        <taxon>Eukaryota</taxon>
        <taxon>Fungi</taxon>
        <taxon>Dikarya</taxon>
        <taxon>Ascomycota</taxon>
        <taxon>Pezizomycotina</taxon>
        <taxon>Eurotiomycetes</taxon>
        <taxon>Eurotiomycetidae</taxon>
        <taxon>Eurotiales</taxon>
        <taxon>Aspergillaceae</taxon>
        <taxon>Penicillium</taxon>
    </lineage>
</organism>
<dbReference type="EMBL" id="MDYO01000286">
    <property type="protein sequence ID" value="OQD79927.1"/>
    <property type="molecule type" value="Genomic_DNA"/>
</dbReference>
<dbReference type="STRING" id="60172.A0A1V6PT92"/>
<dbReference type="Proteomes" id="UP000191612">
    <property type="component" value="Unassembled WGS sequence"/>
</dbReference>